<dbReference type="Proteomes" id="UP000074108">
    <property type="component" value="Unassembled WGS sequence"/>
</dbReference>
<dbReference type="CDD" id="cd04301">
    <property type="entry name" value="NAT_SF"/>
    <property type="match status" value="1"/>
</dbReference>
<proteinExistence type="predicted"/>
<evidence type="ECO:0000259" key="1">
    <source>
        <dbReference type="PROSITE" id="PS51186"/>
    </source>
</evidence>
<name>A0A147K4A6_9BACI</name>
<reference evidence="2 3" key="1">
    <citation type="journal article" date="2016" name="Front. Microbiol.">
        <title>Microevolution Analysis of Bacillus coahuilensis Unveils Differences in Phosphorus Acquisition Strategies and Their Regulation.</title>
        <authorList>
            <person name="Gomez-Lunar Z."/>
            <person name="Hernandez-Gonzalez I."/>
            <person name="Rodriguez-Torres M.D."/>
            <person name="Souza V."/>
            <person name="Olmedo-Alvarez G."/>
        </authorList>
    </citation>
    <scope>NUCLEOTIDE SEQUENCE [LARGE SCALE GENOMIC DNA]</scope>
    <source>
        <strain evidence="3">p1.1.43</strain>
    </source>
</reference>
<comment type="caution">
    <text evidence="2">The sequence shown here is derived from an EMBL/GenBank/DDBJ whole genome shotgun (WGS) entry which is preliminary data.</text>
</comment>
<protein>
    <submittedName>
        <fullName evidence="2">GCN5 family acetyltransferase</fullName>
    </submittedName>
</protein>
<evidence type="ECO:0000313" key="2">
    <source>
        <dbReference type="EMBL" id="KUP04164.1"/>
    </source>
</evidence>
<dbReference type="PROSITE" id="PS51186">
    <property type="entry name" value="GNAT"/>
    <property type="match status" value="1"/>
</dbReference>
<dbReference type="InterPro" id="IPR000182">
    <property type="entry name" value="GNAT_dom"/>
</dbReference>
<dbReference type="SUPFAM" id="SSF55729">
    <property type="entry name" value="Acyl-CoA N-acyltransferases (Nat)"/>
    <property type="match status" value="1"/>
</dbReference>
<dbReference type="AlphaFoldDB" id="A0A147K4A6"/>
<keyword evidence="3" id="KW-1185">Reference proteome</keyword>
<dbReference type="RefSeq" id="WP_010175592.1">
    <property type="nucleotide sequence ID" value="NZ_LDYG01000053.1"/>
</dbReference>
<evidence type="ECO:0000313" key="3">
    <source>
        <dbReference type="Proteomes" id="UP000074108"/>
    </source>
</evidence>
<dbReference type="Gene3D" id="3.40.630.30">
    <property type="match status" value="1"/>
</dbReference>
<dbReference type="STRING" id="1150625.Q75_16400"/>
<organism evidence="2 3">
    <name type="scientific">Bacillus coahuilensis p1.1.43</name>
    <dbReference type="NCBI Taxonomy" id="1150625"/>
    <lineage>
        <taxon>Bacteria</taxon>
        <taxon>Bacillati</taxon>
        <taxon>Bacillota</taxon>
        <taxon>Bacilli</taxon>
        <taxon>Bacillales</taxon>
        <taxon>Bacillaceae</taxon>
        <taxon>Bacillus</taxon>
    </lineage>
</organism>
<dbReference type="PATRIC" id="fig|1150625.3.peg.3442"/>
<keyword evidence="2" id="KW-0808">Transferase</keyword>
<dbReference type="InterPro" id="IPR016181">
    <property type="entry name" value="Acyl_CoA_acyltransferase"/>
</dbReference>
<dbReference type="Pfam" id="PF00583">
    <property type="entry name" value="Acetyltransf_1"/>
    <property type="match status" value="1"/>
</dbReference>
<feature type="domain" description="N-acetyltransferase" evidence="1">
    <location>
        <begin position="1"/>
        <end position="151"/>
    </location>
</feature>
<gene>
    <name evidence="2" type="ORF">Q75_16400</name>
</gene>
<dbReference type="EMBL" id="LDYG01000053">
    <property type="protein sequence ID" value="KUP04164.1"/>
    <property type="molecule type" value="Genomic_DNA"/>
</dbReference>
<accession>A0A147K4A6</accession>
<sequence length="171" mass="18590">MNIRQAREQDLSQIVAVHDQAFNNKGEGKLVVGIHESDAYIPKLSLVAEDEHRDIVGHLLLSKAVIVGDTGEVETLALAPVSVLPALQKKGIGSQLINVSIARARELGFQHIVVLGHSDYYPTFGFKLASKYGIQCPFPVPDEAYMVLELIPGSLKGVKGTVKYAKAFQEV</sequence>
<dbReference type="GO" id="GO:0016747">
    <property type="term" value="F:acyltransferase activity, transferring groups other than amino-acyl groups"/>
    <property type="evidence" value="ECO:0007669"/>
    <property type="project" value="InterPro"/>
</dbReference>